<dbReference type="Proteomes" id="UP000800096">
    <property type="component" value="Unassembled WGS sequence"/>
</dbReference>
<organism evidence="3 4">
    <name type="scientific">Ampelomyces quisqualis</name>
    <name type="common">Powdery mildew agent</name>
    <dbReference type="NCBI Taxonomy" id="50730"/>
    <lineage>
        <taxon>Eukaryota</taxon>
        <taxon>Fungi</taxon>
        <taxon>Dikarya</taxon>
        <taxon>Ascomycota</taxon>
        <taxon>Pezizomycotina</taxon>
        <taxon>Dothideomycetes</taxon>
        <taxon>Pleosporomycetidae</taxon>
        <taxon>Pleosporales</taxon>
        <taxon>Pleosporineae</taxon>
        <taxon>Phaeosphaeriaceae</taxon>
        <taxon>Ampelomyces</taxon>
    </lineage>
</organism>
<dbReference type="EMBL" id="ML979136">
    <property type="protein sequence ID" value="KAF1915204.1"/>
    <property type="molecule type" value="Genomic_DNA"/>
</dbReference>
<reference evidence="3" key="1">
    <citation type="journal article" date="2020" name="Stud. Mycol.">
        <title>101 Dothideomycetes genomes: a test case for predicting lifestyles and emergence of pathogens.</title>
        <authorList>
            <person name="Haridas S."/>
            <person name="Albert R."/>
            <person name="Binder M."/>
            <person name="Bloem J."/>
            <person name="Labutti K."/>
            <person name="Salamov A."/>
            <person name="Andreopoulos B."/>
            <person name="Baker S."/>
            <person name="Barry K."/>
            <person name="Bills G."/>
            <person name="Bluhm B."/>
            <person name="Cannon C."/>
            <person name="Castanera R."/>
            <person name="Culley D."/>
            <person name="Daum C."/>
            <person name="Ezra D."/>
            <person name="Gonzalez J."/>
            <person name="Henrissat B."/>
            <person name="Kuo A."/>
            <person name="Liang C."/>
            <person name="Lipzen A."/>
            <person name="Lutzoni F."/>
            <person name="Magnuson J."/>
            <person name="Mondo S."/>
            <person name="Nolan M."/>
            <person name="Ohm R."/>
            <person name="Pangilinan J."/>
            <person name="Park H.-J."/>
            <person name="Ramirez L."/>
            <person name="Alfaro M."/>
            <person name="Sun H."/>
            <person name="Tritt A."/>
            <person name="Yoshinaga Y."/>
            <person name="Zwiers L.-H."/>
            <person name="Turgeon B."/>
            <person name="Goodwin S."/>
            <person name="Spatafora J."/>
            <person name="Crous P."/>
            <person name="Grigoriev I."/>
        </authorList>
    </citation>
    <scope>NUCLEOTIDE SEQUENCE</scope>
    <source>
        <strain evidence="3">HMLAC05119</strain>
    </source>
</reference>
<feature type="compositionally biased region" description="Polar residues" evidence="1">
    <location>
        <begin position="13"/>
        <end position="23"/>
    </location>
</feature>
<feature type="domain" description="DUF7905" evidence="2">
    <location>
        <begin position="296"/>
        <end position="632"/>
    </location>
</feature>
<gene>
    <name evidence="3" type="ORF">BDU57DRAFT_265645</name>
</gene>
<sequence>MTSLSMDQHKPTVWNSPPATTTRLDPKDFIGKKPSKVIPVPLEFRRRTHTTERDTLVHELEVEARCFLRPHSEQGRITSFEIFSAPGAGSNVEGAVARINHWISTAHAKSSDSSAWAKTRAWHYNQWYYNEVAEIGEVSRKQYTGSKPSPGDPEAPKYECIVEWPKEFSSADGQSFTPRDIFGNKLEALNKLRMQDRVWITLKPADGSWHVEIAGDDIHQVDEAKEHFMILIAKMHADNFGVQHAYNLILDRLEGLTVELQEGGDLGPNNTNRVVVPRLLPHPMMNDPGDFRQQNLHATQLSGLYHAIRTALENVRHRAGTFDFVVRLGSLALSGVAQDKIGKTYPKESFQKDIEGTVKLSVKKWLADDVSGYRILRRLMTKTKILEPTRSATYFGHMPSSLETTQPTFHGTWVFRDPNSADGVPHAAPTRHAGRPVPLNQLPVNSATARAPEKIIYVVQIDWTDDEEGEYEKGAPRYYRLETGEKGLQEHMDVNLLELGESRGWQFALESMVPVPLKTVPPILTNFADRLKMRPNYSPSFTESFAEWDATSTVKRCLQTGRLDSIYRFGLKGTCYKVELIAMWYPQKKLPIWGLSVRHSEWETHLAELESLSVGRKAGWDEDTMSMFFPQGGQSFADAKEALNTEELCLDDRKVPTGDGLAVLVNKLMAVSEVISSVTNEGGVRI</sequence>
<proteinExistence type="predicted"/>
<feature type="region of interest" description="Disordered" evidence="1">
    <location>
        <begin position="1"/>
        <end position="30"/>
    </location>
</feature>
<evidence type="ECO:0000259" key="2">
    <source>
        <dbReference type="Pfam" id="PF25482"/>
    </source>
</evidence>
<name>A0A6A5QL70_AMPQU</name>
<dbReference type="InterPro" id="IPR057227">
    <property type="entry name" value="DUF7905"/>
</dbReference>
<evidence type="ECO:0000313" key="4">
    <source>
        <dbReference type="Proteomes" id="UP000800096"/>
    </source>
</evidence>
<protein>
    <recommendedName>
        <fullName evidence="2">DUF7905 domain-containing protein</fullName>
    </recommendedName>
</protein>
<accession>A0A6A5QL70</accession>
<dbReference type="AlphaFoldDB" id="A0A6A5QL70"/>
<evidence type="ECO:0000313" key="3">
    <source>
        <dbReference type="EMBL" id="KAF1915204.1"/>
    </source>
</evidence>
<keyword evidence="4" id="KW-1185">Reference proteome</keyword>
<evidence type="ECO:0000256" key="1">
    <source>
        <dbReference type="SAM" id="MobiDB-lite"/>
    </source>
</evidence>
<dbReference type="Pfam" id="PF25482">
    <property type="entry name" value="DUF7905"/>
    <property type="match status" value="1"/>
</dbReference>
<dbReference type="OrthoDB" id="4739136at2759"/>